<keyword evidence="2" id="KW-1185">Reference proteome</keyword>
<reference evidence="2" key="1">
    <citation type="journal article" date="2018" name="Genome Announc.">
        <title>Draft Genome Sequence of the Nitrogen-Fixing and Hormogonia-Inducing Cyanobacterium Nostoc cycadae Strain WK-1, Isolated from the Coralloid Roots of Cycas revoluta.</title>
        <authorList>
            <person name="Kanesaki Y."/>
            <person name="Hirose M."/>
            <person name="Hirose Y."/>
            <person name="Fujisawa T."/>
            <person name="Nakamura Y."/>
            <person name="Watanabe S."/>
            <person name="Matsunaga S."/>
            <person name="Uchida H."/>
            <person name="Murakami A."/>
        </authorList>
    </citation>
    <scope>NUCLEOTIDE SEQUENCE [LARGE SCALE GENOMIC DNA]</scope>
    <source>
        <strain evidence="2">WK-1</strain>
    </source>
</reference>
<name>A0A2H6LDH4_9NOSO</name>
<evidence type="ECO:0000313" key="2">
    <source>
        <dbReference type="Proteomes" id="UP000236527"/>
    </source>
</evidence>
<dbReference type="AlphaFoldDB" id="A0A2H6LDH4"/>
<dbReference type="Proteomes" id="UP000236527">
    <property type="component" value="Unassembled WGS sequence"/>
</dbReference>
<protein>
    <submittedName>
        <fullName evidence="1">Peptidase M24</fullName>
    </submittedName>
</protein>
<dbReference type="EMBL" id="BDGE01000019">
    <property type="protein sequence ID" value="GBE91280.1"/>
    <property type="molecule type" value="Genomic_DNA"/>
</dbReference>
<evidence type="ECO:0000313" key="1">
    <source>
        <dbReference type="EMBL" id="GBE91280.1"/>
    </source>
</evidence>
<dbReference type="RefSeq" id="WP_245894824.1">
    <property type="nucleotide sequence ID" value="NZ_DF978423.1"/>
</dbReference>
<gene>
    <name evidence="1" type="ORF">NCWK1_1004</name>
</gene>
<comment type="caution">
    <text evidence="1">The sequence shown here is derived from an EMBL/GenBank/DDBJ whole genome shotgun (WGS) entry which is preliminary data.</text>
</comment>
<accession>A0A2H6LDH4</accession>
<sequence>MAIAWNPSLSGAKVEDTFVILKNKKLENLTFDSNFPNVEVDGRLRAVPLEM</sequence>
<organism evidence="1 2">
    <name type="scientific">Nostoc cycadae WK-1</name>
    <dbReference type="NCBI Taxonomy" id="1861711"/>
    <lineage>
        <taxon>Bacteria</taxon>
        <taxon>Bacillati</taxon>
        <taxon>Cyanobacteriota</taxon>
        <taxon>Cyanophyceae</taxon>
        <taxon>Nostocales</taxon>
        <taxon>Nostocaceae</taxon>
        <taxon>Nostoc</taxon>
    </lineage>
</organism>
<proteinExistence type="predicted"/>